<dbReference type="GO" id="GO:0006955">
    <property type="term" value="P:immune response"/>
    <property type="evidence" value="ECO:0007669"/>
    <property type="project" value="InterPro"/>
</dbReference>
<organism evidence="13 14">
    <name type="scientific">Oryzias latipes</name>
    <name type="common">Japanese rice fish</name>
    <name type="synonym">Japanese killifish</name>
    <dbReference type="NCBI Taxonomy" id="8090"/>
    <lineage>
        <taxon>Eukaryota</taxon>
        <taxon>Metazoa</taxon>
        <taxon>Chordata</taxon>
        <taxon>Craniata</taxon>
        <taxon>Vertebrata</taxon>
        <taxon>Euteleostomi</taxon>
        <taxon>Actinopterygii</taxon>
        <taxon>Neopterygii</taxon>
        <taxon>Teleostei</taxon>
        <taxon>Neoteleostei</taxon>
        <taxon>Acanthomorphata</taxon>
        <taxon>Ovalentaria</taxon>
        <taxon>Atherinomorphae</taxon>
        <taxon>Beloniformes</taxon>
        <taxon>Adrianichthyidae</taxon>
        <taxon>Oryziinae</taxon>
        <taxon>Oryzias</taxon>
    </lineage>
</organism>
<dbReference type="Pfam" id="PF00340">
    <property type="entry name" value="IL1"/>
    <property type="match status" value="1"/>
</dbReference>
<evidence type="ECO:0000313" key="13">
    <source>
        <dbReference type="Ensembl" id="ENSORLP00020016423.1"/>
    </source>
</evidence>
<evidence type="ECO:0000256" key="11">
    <source>
        <dbReference type="ARBA" id="ARBA00023228"/>
    </source>
</evidence>
<proteinExistence type="inferred from homology"/>
<evidence type="ECO:0000256" key="4">
    <source>
        <dbReference type="ARBA" id="ARBA00010448"/>
    </source>
</evidence>
<dbReference type="GO" id="GO:0005615">
    <property type="term" value="C:extracellular space"/>
    <property type="evidence" value="ECO:0007669"/>
    <property type="project" value="UniProtKB-KW"/>
</dbReference>
<keyword evidence="7" id="KW-0202">Cytokine</keyword>
<dbReference type="Gene3D" id="2.80.10.50">
    <property type="match status" value="1"/>
</dbReference>
<dbReference type="GO" id="GO:0005764">
    <property type="term" value="C:lysosome"/>
    <property type="evidence" value="ECO:0007669"/>
    <property type="project" value="UniProtKB-SubCell"/>
</dbReference>
<evidence type="ECO:0000256" key="7">
    <source>
        <dbReference type="ARBA" id="ARBA00022514"/>
    </source>
</evidence>
<dbReference type="InterPro" id="IPR000975">
    <property type="entry name" value="IL-1_fam"/>
</dbReference>
<evidence type="ECO:0000256" key="12">
    <source>
        <dbReference type="ARBA" id="ARBA00023246"/>
    </source>
</evidence>
<evidence type="ECO:0000256" key="3">
    <source>
        <dbReference type="ARBA" id="ARBA00004550"/>
    </source>
</evidence>
<keyword evidence="11" id="KW-0458">Lysosome</keyword>
<dbReference type="SMART" id="SM00125">
    <property type="entry name" value="IL1"/>
    <property type="match status" value="1"/>
</dbReference>
<dbReference type="Ensembl" id="ENSORLT00020024727.1">
    <property type="protein sequence ID" value="ENSORLP00020016423.1"/>
    <property type="gene ID" value="ENSORLG00020017451.1"/>
</dbReference>
<keyword evidence="10" id="KW-0395">Inflammatory response</keyword>
<dbReference type="GO" id="GO:0005125">
    <property type="term" value="F:cytokine activity"/>
    <property type="evidence" value="ECO:0007669"/>
    <property type="project" value="UniProtKB-KW"/>
</dbReference>
<evidence type="ECO:0000256" key="8">
    <source>
        <dbReference type="ARBA" id="ARBA00022525"/>
    </source>
</evidence>
<keyword evidence="12" id="KW-0497">Mitogen</keyword>
<evidence type="ECO:0000256" key="1">
    <source>
        <dbReference type="ARBA" id="ARBA00004371"/>
    </source>
</evidence>
<dbReference type="SUPFAM" id="SSF50353">
    <property type="entry name" value="Cytokine"/>
    <property type="match status" value="1"/>
</dbReference>
<reference key="1">
    <citation type="journal article" date="2007" name="Nature">
        <title>The medaka draft genome and insights into vertebrate genome evolution.</title>
        <authorList>
            <person name="Kasahara M."/>
            <person name="Naruse K."/>
            <person name="Sasaki S."/>
            <person name="Nakatani Y."/>
            <person name="Qu W."/>
            <person name="Ahsan B."/>
            <person name="Yamada T."/>
            <person name="Nagayasu Y."/>
            <person name="Doi K."/>
            <person name="Kasai Y."/>
            <person name="Jindo T."/>
            <person name="Kobayashi D."/>
            <person name="Shimada A."/>
            <person name="Toyoda A."/>
            <person name="Kuroki Y."/>
            <person name="Fujiyama A."/>
            <person name="Sasaki T."/>
            <person name="Shimizu A."/>
            <person name="Asakawa S."/>
            <person name="Shimizu N."/>
            <person name="Hashimoto S."/>
            <person name="Yang J."/>
            <person name="Lee Y."/>
            <person name="Matsushima K."/>
            <person name="Sugano S."/>
            <person name="Sakaizumi M."/>
            <person name="Narita T."/>
            <person name="Ohishi K."/>
            <person name="Haga S."/>
            <person name="Ohta F."/>
            <person name="Nomoto H."/>
            <person name="Nogata K."/>
            <person name="Morishita T."/>
            <person name="Endo T."/>
            <person name="Shin-I T."/>
            <person name="Takeda H."/>
            <person name="Morishita S."/>
            <person name="Kohara Y."/>
        </authorList>
    </citation>
    <scope>NUCLEOTIDE SEQUENCE [LARGE SCALE GENOMIC DNA]</scope>
    <source>
        <strain>Hd-rR</strain>
    </source>
</reference>
<sequence>MSLNDFDLSQALDSEPESDSFCFDMADEKEKVFELEDNLDLIVSYNRRTLKKMVNLVMTINKMKMPPSEGSSDLQCDGICSTVMEHVVKETVVCKDENVSSGERRVSFTRTGSRTEFKLSDMSQRHIVHFSEEMKLKAITLKAGYCHLKVNFTMSRYNPTSCSDNSGMTVLLSITKNLHLSCTKTDKEVVLNLEECCEEKLREIKKDEDMDRFLFFKKITGKSQWSFESVKYCGWFIKTSPEDTDPLVEMCEVDGDGCNPYFKGCQLRKL</sequence>
<dbReference type="InterPro" id="IPR008996">
    <property type="entry name" value="IL1/FGF"/>
</dbReference>
<keyword evidence="8" id="KW-0964">Secreted</keyword>
<evidence type="ECO:0000256" key="5">
    <source>
        <dbReference type="ARBA" id="ARBA00014702"/>
    </source>
</evidence>
<dbReference type="AlphaFoldDB" id="A0A3P9L6U3"/>
<protein>
    <recommendedName>
        <fullName evidence="5">Interleukin-1 beta</fullName>
    </recommendedName>
</protein>
<keyword evidence="9" id="KW-0666">Pyrogen</keyword>
<comment type="subcellular location">
    <subcellularLocation>
        <location evidence="2">Cytoplasm</location>
        <location evidence="2">Cytosol</location>
    </subcellularLocation>
    <subcellularLocation>
        <location evidence="1">Lysosome</location>
    </subcellularLocation>
    <subcellularLocation>
        <location evidence="3">Secreted</location>
        <location evidence="3">Extracellular exosome</location>
    </subcellularLocation>
</comment>
<reference evidence="13" key="3">
    <citation type="submission" date="2025-08" db="UniProtKB">
        <authorList>
            <consortium name="Ensembl"/>
        </authorList>
    </citation>
    <scope>IDENTIFICATION</scope>
    <source>
        <strain evidence="13">HNI</strain>
    </source>
</reference>
<dbReference type="GO" id="GO:0001660">
    <property type="term" value="P:fever generation"/>
    <property type="evidence" value="ECO:0007669"/>
    <property type="project" value="UniProtKB-KW"/>
</dbReference>
<evidence type="ECO:0000256" key="6">
    <source>
        <dbReference type="ARBA" id="ARBA00022490"/>
    </source>
</evidence>
<reference evidence="13 14" key="2">
    <citation type="submission" date="2017-04" db="EMBL/GenBank/DDBJ databases">
        <title>CpG methylation of centromeres and impact of large insertions on vertebrate speciation.</title>
        <authorList>
            <person name="Ichikawa K."/>
            <person name="Yoshimura J."/>
            <person name="Morishita S."/>
        </authorList>
    </citation>
    <scope>NUCLEOTIDE SEQUENCE</scope>
    <source>
        <strain evidence="13 14">HNI</strain>
    </source>
</reference>
<dbReference type="PANTHER" id="PTHR10078:SF30">
    <property type="entry name" value="INTERLEUKIN-1 BETA"/>
    <property type="match status" value="1"/>
</dbReference>
<comment type="similarity">
    <text evidence="4">Belongs to the IL-1 family.</text>
</comment>
<dbReference type="GO" id="GO:0005829">
    <property type="term" value="C:cytosol"/>
    <property type="evidence" value="ECO:0007669"/>
    <property type="project" value="UniProtKB-SubCell"/>
</dbReference>
<dbReference type="GO" id="GO:0051781">
    <property type="term" value="P:positive regulation of cell division"/>
    <property type="evidence" value="ECO:0007669"/>
    <property type="project" value="UniProtKB-KW"/>
</dbReference>
<name>A0A3P9L6U3_ORYLA</name>
<keyword evidence="6" id="KW-0963">Cytoplasm</keyword>
<evidence type="ECO:0000313" key="14">
    <source>
        <dbReference type="Proteomes" id="UP000265180"/>
    </source>
</evidence>
<evidence type="ECO:0000256" key="9">
    <source>
        <dbReference type="ARBA" id="ARBA00022620"/>
    </source>
</evidence>
<evidence type="ECO:0000256" key="2">
    <source>
        <dbReference type="ARBA" id="ARBA00004514"/>
    </source>
</evidence>
<evidence type="ECO:0000256" key="10">
    <source>
        <dbReference type="ARBA" id="ARBA00023198"/>
    </source>
</evidence>
<reference evidence="13" key="4">
    <citation type="submission" date="2025-09" db="UniProtKB">
        <authorList>
            <consortium name="Ensembl"/>
        </authorList>
    </citation>
    <scope>IDENTIFICATION</scope>
    <source>
        <strain evidence="13">HNI</strain>
    </source>
</reference>
<dbReference type="Proteomes" id="UP000265180">
    <property type="component" value="Chromosome 12"/>
</dbReference>
<dbReference type="PANTHER" id="PTHR10078">
    <property type="entry name" value="INTERLEUKIN-1 FAMILY MEMBER"/>
    <property type="match status" value="1"/>
</dbReference>
<accession>A0A3P9L6U3</accession>